<proteinExistence type="predicted"/>
<sequence length="54" mass="5765">MAPTPVLAIVGGGIYPNGQVMIKKDASKLLEVRPVLTLSFYSANFITSLLNAPF</sequence>
<name>A0ABV6FW76_9BACT</name>
<gene>
    <name evidence="1" type="ORF">ACFFIP_14290</name>
</gene>
<dbReference type="RefSeq" id="WP_382388368.1">
    <property type="nucleotide sequence ID" value="NZ_JBHLWI010000039.1"/>
</dbReference>
<dbReference type="Proteomes" id="UP001589797">
    <property type="component" value="Unassembled WGS sequence"/>
</dbReference>
<evidence type="ECO:0000313" key="1">
    <source>
        <dbReference type="EMBL" id="MFC0263859.1"/>
    </source>
</evidence>
<accession>A0ABV6FW76</accession>
<evidence type="ECO:0000313" key="2">
    <source>
        <dbReference type="Proteomes" id="UP001589797"/>
    </source>
</evidence>
<comment type="caution">
    <text evidence="1">The sequence shown here is derived from an EMBL/GenBank/DDBJ whole genome shotgun (WGS) entry which is preliminary data.</text>
</comment>
<keyword evidence="2" id="KW-1185">Reference proteome</keyword>
<dbReference type="EMBL" id="JBHLWI010000039">
    <property type="protein sequence ID" value="MFC0263859.1"/>
    <property type="molecule type" value="Genomic_DNA"/>
</dbReference>
<protein>
    <submittedName>
        <fullName evidence="1">Uncharacterized protein</fullName>
    </submittedName>
</protein>
<organism evidence="1 2">
    <name type="scientific">Fontibacter flavus</name>
    <dbReference type="NCBI Taxonomy" id="654838"/>
    <lineage>
        <taxon>Bacteria</taxon>
        <taxon>Pseudomonadati</taxon>
        <taxon>Bacteroidota</taxon>
        <taxon>Cytophagia</taxon>
        <taxon>Cytophagales</taxon>
        <taxon>Cyclobacteriaceae</taxon>
        <taxon>Fontibacter</taxon>
    </lineage>
</organism>
<reference evidence="1 2" key="1">
    <citation type="submission" date="2024-09" db="EMBL/GenBank/DDBJ databases">
        <authorList>
            <person name="Sun Q."/>
            <person name="Mori K."/>
        </authorList>
    </citation>
    <scope>NUCLEOTIDE SEQUENCE [LARGE SCALE GENOMIC DNA]</scope>
    <source>
        <strain evidence="1 2">CCM 7650</strain>
    </source>
</reference>